<dbReference type="EMBL" id="CP046915">
    <property type="protein sequence ID" value="QGZ65584.1"/>
    <property type="molecule type" value="Genomic_DNA"/>
</dbReference>
<feature type="domain" description="Fumarase C C-terminal" evidence="3">
    <location>
        <begin position="415"/>
        <end position="457"/>
    </location>
</feature>
<evidence type="ECO:0000259" key="2">
    <source>
        <dbReference type="Pfam" id="PF00206"/>
    </source>
</evidence>
<dbReference type="Pfam" id="PF00206">
    <property type="entry name" value="Lyase_1"/>
    <property type="match status" value="1"/>
</dbReference>
<evidence type="ECO:0000313" key="4">
    <source>
        <dbReference type="EMBL" id="QGZ65584.1"/>
    </source>
</evidence>
<proteinExistence type="predicted"/>
<dbReference type="InterPro" id="IPR000362">
    <property type="entry name" value="Fumarate_lyase_fam"/>
</dbReference>
<protein>
    <submittedName>
        <fullName evidence="4">Aspartate ammonia-lyase</fullName>
        <ecNumber evidence="4">4.3.1.1</ecNumber>
    </submittedName>
</protein>
<dbReference type="Gene3D" id="1.10.275.10">
    <property type="entry name" value="Fumarase/aspartase (N-terminal domain)"/>
    <property type="match status" value="1"/>
</dbReference>
<evidence type="ECO:0000313" key="5">
    <source>
        <dbReference type="Proteomes" id="UP000433577"/>
    </source>
</evidence>
<reference evidence="4 5" key="1">
    <citation type="submission" date="2019-12" db="EMBL/GenBank/DDBJ databases">
        <title>Paraburkholderia acidiphila 7Q-K02 sp. nov and Paraburkholderia acidisoli DHF22 sp. nov., two strains isolated from forest soil.</title>
        <authorList>
            <person name="Gao Z."/>
            <person name="Qiu L."/>
        </authorList>
    </citation>
    <scope>NUCLEOTIDE SEQUENCE [LARGE SCALE GENOMIC DNA]</scope>
    <source>
        <strain evidence="4 5">DHF22</strain>
    </source>
</reference>
<dbReference type="FunFam" id="1.20.200.10:FF:000001">
    <property type="entry name" value="Fumarate hydratase, mitochondrial"/>
    <property type="match status" value="1"/>
</dbReference>
<dbReference type="PANTHER" id="PTHR42696">
    <property type="entry name" value="ASPARTATE AMMONIA-LYASE"/>
    <property type="match status" value="1"/>
</dbReference>
<dbReference type="AlphaFoldDB" id="A0A7Z2GQ94"/>
<dbReference type="GO" id="GO:0005829">
    <property type="term" value="C:cytosol"/>
    <property type="evidence" value="ECO:0007669"/>
    <property type="project" value="TreeGrafter"/>
</dbReference>
<name>A0A7Z2GQ94_9BURK</name>
<dbReference type="Gene3D" id="1.20.200.10">
    <property type="entry name" value="Fumarase/aspartase (Central domain)"/>
    <property type="match status" value="1"/>
</dbReference>
<keyword evidence="1 4" id="KW-0456">Lyase</keyword>
<evidence type="ECO:0000259" key="3">
    <source>
        <dbReference type="Pfam" id="PF10415"/>
    </source>
</evidence>
<dbReference type="PANTHER" id="PTHR42696:SF2">
    <property type="entry name" value="ASPARTATE AMMONIA-LYASE"/>
    <property type="match status" value="1"/>
</dbReference>
<sequence>MNKPAPSEVRTERDYVGEVVIPGDKLYGVNTVRGVENLTVSPLNIAYYPAFRDAFAQVKWAAALANRDNEVITAAQCDAIVAACQEVIAGDFDASLVVDLMEGSGGTSTNMNFNEVIANRAQQILGHAAGNYEIVHPNDHVNRSQSTNDAYPAALKIATHAMLGALIEEVTQLAARFAAKASAFADILHLGRTCLQDAQPMRLGQVFGGYAALTERLAQELTTVRDKLRTLPLGGTAIGTGFGAPAGYRAAVYAHLQSVTGVAYEAPANPFDAMQNMDVFSRVSAELRTCAVSLAKIASDLTVLSSGPVGGLGELKLPEAQAGSSIMPGKVNPVLPMAIIQLSFAVVGNDVAVAQAVQYGELEINHFEPVVASRVFDSISLLVNGIHRFGEKCVQGIEADIDRNETHLMESMAVATALVPKIGYARVSKLARQSVAEGRPLIAILDESGLLSRDETLAAIRAASHPVFGG</sequence>
<dbReference type="InterPro" id="IPR024083">
    <property type="entry name" value="Fumarase/histidase_N"/>
</dbReference>
<dbReference type="Pfam" id="PF10415">
    <property type="entry name" value="FumaraseC_C"/>
    <property type="match status" value="1"/>
</dbReference>
<dbReference type="InterPro" id="IPR051546">
    <property type="entry name" value="Aspartate_Ammonia-Lyase"/>
</dbReference>
<keyword evidence="5" id="KW-1185">Reference proteome</keyword>
<dbReference type="SUPFAM" id="SSF48557">
    <property type="entry name" value="L-aspartase-like"/>
    <property type="match status" value="1"/>
</dbReference>
<dbReference type="PRINTS" id="PR00149">
    <property type="entry name" value="FUMRATELYASE"/>
</dbReference>
<dbReference type="InterPro" id="IPR008948">
    <property type="entry name" value="L-Aspartase-like"/>
</dbReference>
<accession>A0A7Z2GQ94</accession>
<gene>
    <name evidence="4" type="ORF">FAZ98_27975</name>
</gene>
<dbReference type="KEGG" id="pacs:FAZ98_27975"/>
<dbReference type="GO" id="GO:0008797">
    <property type="term" value="F:aspartate ammonia-lyase activity"/>
    <property type="evidence" value="ECO:0007669"/>
    <property type="project" value="UniProtKB-EC"/>
</dbReference>
<dbReference type="InterPro" id="IPR018951">
    <property type="entry name" value="Fumarase_C_C"/>
</dbReference>
<dbReference type="NCBIfam" id="NF008909">
    <property type="entry name" value="PRK12273.1"/>
    <property type="match status" value="1"/>
</dbReference>
<dbReference type="Gene3D" id="1.10.40.30">
    <property type="entry name" value="Fumarase/aspartase (C-terminal domain)"/>
    <property type="match status" value="1"/>
</dbReference>
<dbReference type="OrthoDB" id="9802809at2"/>
<dbReference type="GO" id="GO:0006099">
    <property type="term" value="P:tricarboxylic acid cycle"/>
    <property type="evidence" value="ECO:0007669"/>
    <property type="project" value="InterPro"/>
</dbReference>
<dbReference type="InterPro" id="IPR020557">
    <property type="entry name" value="Fumarate_lyase_CS"/>
</dbReference>
<dbReference type="InterPro" id="IPR022761">
    <property type="entry name" value="Fumarate_lyase_N"/>
</dbReference>
<dbReference type="EC" id="4.3.1.1" evidence="4"/>
<evidence type="ECO:0000256" key="1">
    <source>
        <dbReference type="ARBA" id="ARBA00023239"/>
    </source>
</evidence>
<feature type="domain" description="Fumarate lyase N-terminal" evidence="2">
    <location>
        <begin position="17"/>
        <end position="348"/>
    </location>
</feature>
<dbReference type="GO" id="GO:0006531">
    <property type="term" value="P:aspartate metabolic process"/>
    <property type="evidence" value="ECO:0007669"/>
    <property type="project" value="TreeGrafter"/>
</dbReference>
<dbReference type="PROSITE" id="PS00163">
    <property type="entry name" value="FUMARATE_LYASES"/>
    <property type="match status" value="1"/>
</dbReference>
<dbReference type="Proteomes" id="UP000433577">
    <property type="component" value="Chromosome 3"/>
</dbReference>
<dbReference type="RefSeq" id="WP_158956168.1">
    <property type="nucleotide sequence ID" value="NZ_CP046915.1"/>
</dbReference>
<organism evidence="4 5">
    <name type="scientific">Paraburkholderia acidisoli</name>
    <dbReference type="NCBI Taxonomy" id="2571748"/>
    <lineage>
        <taxon>Bacteria</taxon>
        <taxon>Pseudomonadati</taxon>
        <taxon>Pseudomonadota</taxon>
        <taxon>Betaproteobacteria</taxon>
        <taxon>Burkholderiales</taxon>
        <taxon>Burkholderiaceae</taxon>
        <taxon>Paraburkholderia</taxon>
    </lineage>
</organism>